<dbReference type="SUPFAM" id="SSF54631">
    <property type="entry name" value="CBS-domain pair"/>
    <property type="match status" value="1"/>
</dbReference>
<dbReference type="AlphaFoldDB" id="A0A8J4X3U3"/>
<feature type="compositionally biased region" description="Polar residues" evidence="3">
    <location>
        <begin position="689"/>
        <end position="710"/>
    </location>
</feature>
<sequence length="974" mass="105088">MVSCPFGKHGQTAFCGNDELQPPLVQQMLAIAQCATRHQSLPTESLPGNVCPSGRRRQSSPGCQVSTGSPPPLPPSCPSSRNGVSLTTSFNKLNLRGRCRGGSGVAATAIASIMNSDAYVRPVPGAVNSLSPSSLEPIPQGQELSVVTTNLSMAASQNTVHSPGGIPIRQTCKRGMDTPQMNKTTHTPPTGSLDHGQQFFPCCPCRVEYHAASLDSKSGYSSRMHKPIQSTAVEENFDSARSVPSKSDSRGQSLLGGTHWARDLIGRLRSNSVNTSADHVESRLGSTATRRYSTPRSTDLNCVTETFDNEPGVPDAIDPRRLPKTQGPASTCLQFSMKPLQPLIGTSSPAPTSKPIPMTPTHRGSSSGSSALKSTSWKPRKQSARVRWLSHSISHEPTADPAESCFDSSSQARLSCSAVEEFQEAVDLLATGRFQTFSPAGVSAGVQLGSLNRTPGVRVKRASESERLLVISKSLSEDKEEPSSCTFGHFDENNAYSTLFRHSTCYDVLPDSGKLVILDSCIGVVRAIRALLENGVQAAPIWQSATQRITGLFSQDLALHLLLSLYLSSSPKDCTPVATTDQALPNVTTDLQLCNLDEGLRVWGTKQLGDVLRLFSADPSTNGSFSFHSALVVSPQTGLKKALVRLLRASKSQACVLPQYSINLDAHHSTDPNDTLDCCFAMDTSGSGNEKNAFQPTRLPSTRPTRQSCLHRQCSAPEDSSSSSHNSGDYQLRLAATAAVAAQFPPTHLIVMNPSCGNVLGLLGADRLLAYLRLRLDELPHSPQLMSPVGSISGLRWAERYCLLQHACTSHSYRYLGMHCTLSTTAHHPLPESPVLTPNTLCHMALPTTQPVSKILEAKSLYCRFQQDYFCHTEETVAHVLDRMFHLRIRLLTECHLTGRECTDSVTIQTAPVCKLAHHVGVSDGSTHSSAFTSRRRIISPIVTGTTKSVTSERSSATANSKRCDEDEALFPMD</sequence>
<feature type="compositionally biased region" description="Polar residues" evidence="3">
    <location>
        <begin position="949"/>
        <end position="961"/>
    </location>
</feature>
<feature type="region of interest" description="Disordered" evidence="3">
    <location>
        <begin position="274"/>
        <end position="329"/>
    </location>
</feature>
<dbReference type="Proteomes" id="UP000748531">
    <property type="component" value="Unassembled WGS sequence"/>
</dbReference>
<feature type="region of interest" description="Disordered" evidence="3">
    <location>
        <begin position="689"/>
        <end position="728"/>
    </location>
</feature>
<dbReference type="InterPro" id="IPR046342">
    <property type="entry name" value="CBS_dom_sf"/>
</dbReference>
<dbReference type="InterPro" id="IPR050511">
    <property type="entry name" value="AMPK_gamma/SDS23_families"/>
</dbReference>
<organism evidence="4 5">
    <name type="scientific">Paragonimus heterotremus</name>
    <dbReference type="NCBI Taxonomy" id="100268"/>
    <lineage>
        <taxon>Eukaryota</taxon>
        <taxon>Metazoa</taxon>
        <taxon>Spiralia</taxon>
        <taxon>Lophotrochozoa</taxon>
        <taxon>Platyhelminthes</taxon>
        <taxon>Trematoda</taxon>
        <taxon>Digenea</taxon>
        <taxon>Plagiorchiida</taxon>
        <taxon>Troglotremata</taxon>
        <taxon>Troglotrematidae</taxon>
        <taxon>Paragonimus</taxon>
    </lineage>
</organism>
<keyword evidence="1" id="KW-0677">Repeat</keyword>
<evidence type="ECO:0000256" key="2">
    <source>
        <dbReference type="ARBA" id="ARBA00023122"/>
    </source>
</evidence>
<evidence type="ECO:0000313" key="5">
    <source>
        <dbReference type="Proteomes" id="UP000748531"/>
    </source>
</evidence>
<feature type="region of interest" description="Disordered" evidence="3">
    <location>
        <begin position="341"/>
        <end position="381"/>
    </location>
</feature>
<accession>A0A8J4X3U3</accession>
<keyword evidence="5" id="KW-1185">Reference proteome</keyword>
<feature type="region of interest" description="Disordered" evidence="3">
    <location>
        <begin position="43"/>
        <end position="81"/>
    </location>
</feature>
<protein>
    <recommendedName>
        <fullName evidence="6">CBS domain-containing protein</fullName>
    </recommendedName>
</protein>
<dbReference type="OrthoDB" id="286637at2759"/>
<evidence type="ECO:0000313" key="4">
    <source>
        <dbReference type="EMBL" id="KAF5406372.1"/>
    </source>
</evidence>
<feature type="region of interest" description="Disordered" evidence="3">
    <location>
        <begin position="949"/>
        <end position="974"/>
    </location>
</feature>
<evidence type="ECO:0008006" key="6">
    <source>
        <dbReference type="Google" id="ProtNLM"/>
    </source>
</evidence>
<feature type="compositionally biased region" description="Low complexity" evidence="3">
    <location>
        <begin position="365"/>
        <end position="376"/>
    </location>
</feature>
<evidence type="ECO:0000256" key="1">
    <source>
        <dbReference type="ARBA" id="ARBA00022737"/>
    </source>
</evidence>
<dbReference type="EMBL" id="LUCH01000023">
    <property type="protein sequence ID" value="KAF5406372.1"/>
    <property type="molecule type" value="Genomic_DNA"/>
</dbReference>
<dbReference type="PANTHER" id="PTHR13780">
    <property type="entry name" value="AMP-ACTIVATED PROTEIN KINASE, GAMMA REGULATORY SUBUNIT"/>
    <property type="match status" value="1"/>
</dbReference>
<keyword evidence="2" id="KW-0129">CBS domain</keyword>
<feature type="compositionally biased region" description="Polar residues" evidence="3">
    <location>
        <begin position="284"/>
        <end position="306"/>
    </location>
</feature>
<feature type="compositionally biased region" description="Polar residues" evidence="3">
    <location>
        <begin position="59"/>
        <end position="68"/>
    </location>
</feature>
<evidence type="ECO:0000256" key="3">
    <source>
        <dbReference type="SAM" id="MobiDB-lite"/>
    </source>
</evidence>
<comment type="caution">
    <text evidence="4">The sequence shown here is derived from an EMBL/GenBank/DDBJ whole genome shotgun (WGS) entry which is preliminary data.</text>
</comment>
<feature type="region of interest" description="Disordered" evidence="3">
    <location>
        <begin position="234"/>
        <end position="255"/>
    </location>
</feature>
<name>A0A8J4X3U3_9TREM</name>
<reference evidence="4" key="1">
    <citation type="submission" date="2019-05" db="EMBL/GenBank/DDBJ databases">
        <title>Annotation for the trematode Paragonimus heterotremus.</title>
        <authorList>
            <person name="Choi Y.-J."/>
        </authorList>
    </citation>
    <scope>NUCLEOTIDE SEQUENCE</scope>
    <source>
        <strain evidence="4">LC</strain>
    </source>
</reference>
<gene>
    <name evidence="4" type="ORF">PHET_00110</name>
</gene>
<feature type="compositionally biased region" description="Polar residues" evidence="3">
    <location>
        <begin position="242"/>
        <end position="252"/>
    </location>
</feature>
<proteinExistence type="predicted"/>
<dbReference type="Gene3D" id="3.10.580.10">
    <property type="entry name" value="CBS-domain"/>
    <property type="match status" value="1"/>
</dbReference>